<dbReference type="eggNOG" id="COG0679">
    <property type="taxonomic scope" value="Bacteria"/>
</dbReference>
<evidence type="ECO:0000256" key="6">
    <source>
        <dbReference type="ARBA" id="ARBA00022989"/>
    </source>
</evidence>
<feature type="transmembrane region" description="Helical" evidence="8">
    <location>
        <begin position="242"/>
        <end position="260"/>
    </location>
</feature>
<feature type="transmembrane region" description="Helical" evidence="8">
    <location>
        <begin position="63"/>
        <end position="85"/>
    </location>
</feature>
<evidence type="ECO:0000256" key="8">
    <source>
        <dbReference type="SAM" id="Phobius"/>
    </source>
</evidence>
<dbReference type="HOGENOM" id="CLU_056175_4_1_12"/>
<dbReference type="RefSeq" id="WP_013255718.1">
    <property type="nucleotide sequence ID" value="NC_014364.1"/>
</dbReference>
<dbReference type="InterPro" id="IPR004776">
    <property type="entry name" value="Mem_transp_PIN-like"/>
</dbReference>
<dbReference type="GO" id="GO:0005886">
    <property type="term" value="C:plasma membrane"/>
    <property type="evidence" value="ECO:0007669"/>
    <property type="project" value="UniProtKB-SubCell"/>
</dbReference>
<feature type="transmembrane region" description="Helical" evidence="8">
    <location>
        <begin position="272"/>
        <end position="292"/>
    </location>
</feature>
<dbReference type="PANTHER" id="PTHR36838:SF3">
    <property type="entry name" value="TRANSPORTER AUXIN EFFLUX CARRIER EC FAMILY"/>
    <property type="match status" value="1"/>
</dbReference>
<dbReference type="PANTHER" id="PTHR36838">
    <property type="entry name" value="AUXIN EFFLUX CARRIER FAMILY PROTEIN"/>
    <property type="match status" value="1"/>
</dbReference>
<dbReference type="STRING" id="573413.Spirs_3161"/>
<accession>E1R5D1</accession>
<comment type="similarity">
    <text evidence="2">Belongs to the auxin efflux carrier (TC 2.A.69) family.</text>
</comment>
<comment type="subcellular location">
    <subcellularLocation>
        <location evidence="1">Cell membrane</location>
        <topology evidence="1">Multi-pass membrane protein</topology>
    </subcellularLocation>
</comment>
<dbReference type="AlphaFoldDB" id="E1R5D1"/>
<feature type="transmembrane region" description="Helical" evidence="8">
    <location>
        <begin position="6"/>
        <end position="26"/>
    </location>
</feature>
<evidence type="ECO:0000256" key="3">
    <source>
        <dbReference type="ARBA" id="ARBA00022448"/>
    </source>
</evidence>
<organism evidence="9 10">
    <name type="scientific">Sediminispirochaeta smaragdinae (strain DSM 11293 / JCM 15392 / SEBR 4228)</name>
    <name type="common">Spirochaeta smaragdinae</name>
    <dbReference type="NCBI Taxonomy" id="573413"/>
    <lineage>
        <taxon>Bacteria</taxon>
        <taxon>Pseudomonadati</taxon>
        <taxon>Spirochaetota</taxon>
        <taxon>Spirochaetia</taxon>
        <taxon>Spirochaetales</taxon>
        <taxon>Spirochaetaceae</taxon>
        <taxon>Sediminispirochaeta</taxon>
    </lineage>
</organism>
<dbReference type="Gene3D" id="1.20.1530.20">
    <property type="match status" value="1"/>
</dbReference>
<dbReference type="OrthoDB" id="367913at2"/>
<dbReference type="GO" id="GO:0055085">
    <property type="term" value="P:transmembrane transport"/>
    <property type="evidence" value="ECO:0007669"/>
    <property type="project" value="InterPro"/>
</dbReference>
<proteinExistence type="inferred from homology"/>
<keyword evidence="7 8" id="KW-0472">Membrane</keyword>
<evidence type="ECO:0000256" key="2">
    <source>
        <dbReference type="ARBA" id="ARBA00010145"/>
    </source>
</evidence>
<feature type="transmembrane region" description="Helical" evidence="8">
    <location>
        <begin position="33"/>
        <end position="51"/>
    </location>
</feature>
<evidence type="ECO:0000256" key="5">
    <source>
        <dbReference type="ARBA" id="ARBA00022692"/>
    </source>
</evidence>
<keyword evidence="4" id="KW-1003">Cell membrane</keyword>
<dbReference type="EMBL" id="CP002116">
    <property type="protein sequence ID" value="ADK82259.1"/>
    <property type="molecule type" value="Genomic_DNA"/>
</dbReference>
<protein>
    <submittedName>
        <fullName evidence="9">Auxin Efflux Carrier</fullName>
    </submittedName>
</protein>
<name>E1R5D1_SEDSS</name>
<evidence type="ECO:0000313" key="9">
    <source>
        <dbReference type="EMBL" id="ADK82259.1"/>
    </source>
</evidence>
<gene>
    <name evidence="9" type="ordered locus">Spirs_3161</name>
</gene>
<dbReference type="KEGG" id="ssm:Spirs_3161"/>
<feature type="transmembrane region" description="Helical" evidence="8">
    <location>
        <begin position="212"/>
        <end position="236"/>
    </location>
</feature>
<feature type="transmembrane region" description="Helical" evidence="8">
    <location>
        <begin position="178"/>
        <end position="200"/>
    </location>
</feature>
<reference evidence="9 10" key="1">
    <citation type="journal article" date="2010" name="Stand. Genomic Sci.">
        <title>Complete genome sequence of Spirochaeta smaragdinae type strain (SEBR 4228).</title>
        <authorList>
            <person name="Mavromatis K."/>
            <person name="Yasawong M."/>
            <person name="Chertkov O."/>
            <person name="Lapidus A."/>
            <person name="Lucas S."/>
            <person name="Nolan M."/>
            <person name="Del Rio T.G."/>
            <person name="Tice H."/>
            <person name="Cheng J.F."/>
            <person name="Pitluck S."/>
            <person name="Liolios K."/>
            <person name="Ivanova N."/>
            <person name="Tapia R."/>
            <person name="Han C."/>
            <person name="Bruce D."/>
            <person name="Goodwin L."/>
            <person name="Pati A."/>
            <person name="Chen A."/>
            <person name="Palaniappan K."/>
            <person name="Land M."/>
            <person name="Hauser L."/>
            <person name="Chang Y.J."/>
            <person name="Jeffries C.D."/>
            <person name="Detter J.C."/>
            <person name="Rohde M."/>
            <person name="Brambilla E."/>
            <person name="Spring S."/>
            <person name="Goker M."/>
            <person name="Sikorski J."/>
            <person name="Woyke T."/>
            <person name="Bristow J."/>
            <person name="Eisen J.A."/>
            <person name="Markowitz V."/>
            <person name="Hugenholtz P."/>
            <person name="Klenk H.P."/>
            <person name="Kyrpides N.C."/>
        </authorList>
    </citation>
    <scope>NUCLEOTIDE SEQUENCE [LARGE SCALE GENOMIC DNA]</scope>
    <source>
        <strain evidence="10">DSM 11293 / JCM 15392 / SEBR 4228</strain>
    </source>
</reference>
<feature type="transmembrane region" description="Helical" evidence="8">
    <location>
        <begin position="152"/>
        <end position="172"/>
    </location>
</feature>
<evidence type="ECO:0000256" key="1">
    <source>
        <dbReference type="ARBA" id="ARBA00004651"/>
    </source>
</evidence>
<evidence type="ECO:0000313" key="10">
    <source>
        <dbReference type="Proteomes" id="UP000002318"/>
    </source>
</evidence>
<evidence type="ECO:0000256" key="7">
    <source>
        <dbReference type="ARBA" id="ARBA00023136"/>
    </source>
</evidence>
<keyword evidence="5 8" id="KW-0812">Transmembrane</keyword>
<feature type="transmembrane region" description="Helical" evidence="8">
    <location>
        <begin position="118"/>
        <end position="140"/>
    </location>
</feature>
<keyword evidence="3" id="KW-0813">Transport</keyword>
<keyword evidence="10" id="KW-1185">Reference proteome</keyword>
<evidence type="ECO:0000256" key="4">
    <source>
        <dbReference type="ARBA" id="ARBA00022475"/>
    </source>
</evidence>
<dbReference type="Proteomes" id="UP000002318">
    <property type="component" value="Chromosome"/>
</dbReference>
<feature type="transmembrane region" description="Helical" evidence="8">
    <location>
        <begin position="92"/>
        <end position="112"/>
    </location>
</feature>
<dbReference type="InterPro" id="IPR038770">
    <property type="entry name" value="Na+/solute_symporter_sf"/>
</dbReference>
<dbReference type="Pfam" id="PF03547">
    <property type="entry name" value="Mem_trans"/>
    <property type="match status" value="1"/>
</dbReference>
<keyword evidence="6 8" id="KW-1133">Transmembrane helix</keyword>
<sequence length="295" mass="31523">MIFSTFVLLLPLFLIIGAGYLFARFYAVGEASLVAVLTDFFMPMLVFVSLYRSTITPLELGRLFGATSAVVVIMLLLAVSYARIARIDPKSFALPVIFMNSGFLGIPLMQIWGGSEAMNIIIIFDEIQTLYIFTLGLVIIRGGVSKRAIKASLSSPILWAVIAGFGANVGRLPIPHPILDTCAFAGDAASPLAAFTLGLSIHARKPQLEIHLFAGILLRIVAGFLTALLVVTLFGFSGTARTVLLVTGALPAALFSYVLPSRYGIDSRRAQGIVIATTMLSIITIPVAFAIAQAL</sequence>